<evidence type="ECO:0000313" key="4">
    <source>
        <dbReference type="Proteomes" id="UP001370100"/>
    </source>
</evidence>
<feature type="transmembrane region" description="Helical" evidence="1">
    <location>
        <begin position="345"/>
        <end position="366"/>
    </location>
</feature>
<dbReference type="PANTHER" id="PTHR23028:SF131">
    <property type="entry name" value="BLR2367 PROTEIN"/>
    <property type="match status" value="1"/>
</dbReference>
<gene>
    <name evidence="3" type="ORF">WCD41_05080</name>
</gene>
<keyword evidence="1" id="KW-0472">Membrane</keyword>
<feature type="transmembrane region" description="Helical" evidence="1">
    <location>
        <begin position="63"/>
        <end position="88"/>
    </location>
</feature>
<sequence length="397" mass="43266">MTATVQADVDSGTRDVPSTLRSLTGLRFIAAFAVFLFHTGLSMNPMNLTGPAVSPFADDTVAHWYELIFSNAGFVGVSIFFVLSGFVISWSARPGHSAGGFIRRRLMKVFPNHVVMWAVVLLLFASQRADWAVWLPNLFLVHAWIPDLTIALGVNMPAWSLGSELLFYLLFPLLIGPISRLRGNRLWVWAGVMVAGLVLYKIAAMTVVPDGGDGVAVEPDLRYWFGYIFPVGRLFEFGLGALLARVVLSGMRLPLRPLSAALLSVVAYVATLFVPAQFALNLVTVVPVALLVAALAAADVQGTRTGLANPLFVWFGKVSFGFYLVQVVTIFYLRDVTGAPQFSTPVAVLVLIGLFATSLLGGWLLHRFVEMPMMRRWAGRRAPSADPTPDRERVGAA</sequence>
<keyword evidence="1" id="KW-1133">Transmembrane helix</keyword>
<dbReference type="InterPro" id="IPR002656">
    <property type="entry name" value="Acyl_transf_3_dom"/>
</dbReference>
<keyword evidence="3" id="KW-0808">Transferase</keyword>
<dbReference type="Proteomes" id="UP001370100">
    <property type="component" value="Unassembled WGS sequence"/>
</dbReference>
<feature type="transmembrane region" description="Helical" evidence="1">
    <location>
        <begin position="280"/>
        <end position="300"/>
    </location>
</feature>
<comment type="caution">
    <text evidence="3">The sequence shown here is derived from an EMBL/GenBank/DDBJ whole genome shotgun (WGS) entry which is preliminary data.</text>
</comment>
<protein>
    <submittedName>
        <fullName evidence="3">Acyltransferase</fullName>
        <ecNumber evidence="3">2.3.-.-</ecNumber>
    </submittedName>
</protein>
<feature type="transmembrane region" description="Helical" evidence="1">
    <location>
        <begin position="255"/>
        <end position="274"/>
    </location>
</feature>
<dbReference type="EMBL" id="JBBEGL010000001">
    <property type="protein sequence ID" value="MEJ2885814.1"/>
    <property type="molecule type" value="Genomic_DNA"/>
</dbReference>
<feature type="transmembrane region" description="Helical" evidence="1">
    <location>
        <begin position="24"/>
        <end position="43"/>
    </location>
</feature>
<dbReference type="GO" id="GO:0016746">
    <property type="term" value="F:acyltransferase activity"/>
    <property type="evidence" value="ECO:0007669"/>
    <property type="project" value="UniProtKB-KW"/>
</dbReference>
<accession>A0ABU8N0B1</accession>
<feature type="transmembrane region" description="Helical" evidence="1">
    <location>
        <begin position="312"/>
        <end position="333"/>
    </location>
</feature>
<dbReference type="EC" id="2.3.-.-" evidence="3"/>
<proteinExistence type="predicted"/>
<feature type="transmembrane region" description="Helical" evidence="1">
    <location>
        <begin position="149"/>
        <end position="174"/>
    </location>
</feature>
<feature type="transmembrane region" description="Helical" evidence="1">
    <location>
        <begin position="224"/>
        <end position="248"/>
    </location>
</feature>
<organism evidence="3 4">
    <name type="scientific">Actinomycetospora aeridis</name>
    <dbReference type="NCBI Taxonomy" id="3129231"/>
    <lineage>
        <taxon>Bacteria</taxon>
        <taxon>Bacillati</taxon>
        <taxon>Actinomycetota</taxon>
        <taxon>Actinomycetes</taxon>
        <taxon>Pseudonocardiales</taxon>
        <taxon>Pseudonocardiaceae</taxon>
        <taxon>Actinomycetospora</taxon>
    </lineage>
</organism>
<dbReference type="InterPro" id="IPR050879">
    <property type="entry name" value="Acyltransferase_3"/>
</dbReference>
<feature type="transmembrane region" description="Helical" evidence="1">
    <location>
        <begin position="109"/>
        <end position="129"/>
    </location>
</feature>
<evidence type="ECO:0000259" key="2">
    <source>
        <dbReference type="Pfam" id="PF01757"/>
    </source>
</evidence>
<evidence type="ECO:0000256" key="1">
    <source>
        <dbReference type="SAM" id="Phobius"/>
    </source>
</evidence>
<feature type="domain" description="Acyltransferase 3" evidence="2">
    <location>
        <begin position="22"/>
        <end position="366"/>
    </location>
</feature>
<keyword evidence="3" id="KW-0012">Acyltransferase</keyword>
<reference evidence="3 4" key="1">
    <citation type="submission" date="2024-03" db="EMBL/GenBank/DDBJ databases">
        <title>Actinomycetospora sp. OC33-EN06, a novel actinomycete isolated from wild orchid (Aerides multiflora).</title>
        <authorList>
            <person name="Suriyachadkun C."/>
        </authorList>
    </citation>
    <scope>NUCLEOTIDE SEQUENCE [LARGE SCALE GENOMIC DNA]</scope>
    <source>
        <strain evidence="3 4">OC33-EN06</strain>
    </source>
</reference>
<dbReference type="RefSeq" id="WP_337712274.1">
    <property type="nucleotide sequence ID" value="NZ_JBBEGL010000001.1"/>
</dbReference>
<name>A0ABU8N0B1_9PSEU</name>
<keyword evidence="4" id="KW-1185">Reference proteome</keyword>
<feature type="transmembrane region" description="Helical" evidence="1">
    <location>
        <begin position="186"/>
        <end position="204"/>
    </location>
</feature>
<evidence type="ECO:0000313" key="3">
    <source>
        <dbReference type="EMBL" id="MEJ2885814.1"/>
    </source>
</evidence>
<keyword evidence="1" id="KW-0812">Transmembrane</keyword>
<dbReference type="PANTHER" id="PTHR23028">
    <property type="entry name" value="ACETYLTRANSFERASE"/>
    <property type="match status" value="1"/>
</dbReference>
<dbReference type="Pfam" id="PF01757">
    <property type="entry name" value="Acyl_transf_3"/>
    <property type="match status" value="1"/>
</dbReference>